<feature type="transmembrane region" description="Helical" evidence="11">
    <location>
        <begin position="34"/>
        <end position="54"/>
    </location>
</feature>
<feature type="compositionally biased region" description="Polar residues" evidence="10">
    <location>
        <begin position="481"/>
        <end position="499"/>
    </location>
</feature>
<feature type="transmembrane region" description="Helical" evidence="11">
    <location>
        <begin position="106"/>
        <end position="126"/>
    </location>
</feature>
<dbReference type="EMBL" id="KB468135">
    <property type="protein sequence ID" value="PCH42921.1"/>
    <property type="molecule type" value="Genomic_DNA"/>
</dbReference>
<evidence type="ECO:0000256" key="3">
    <source>
        <dbReference type="ARBA" id="ARBA00022507"/>
    </source>
</evidence>
<protein>
    <submittedName>
        <fullName evidence="12">STE3-like pheromone receptor protein</fullName>
    </submittedName>
</protein>
<dbReference type="GO" id="GO:0004932">
    <property type="term" value="F:mating-type factor pheromone receptor activity"/>
    <property type="evidence" value="ECO:0007669"/>
    <property type="project" value="InterPro"/>
</dbReference>
<sequence length="570" mass="61653">MASTLVFISLLCALLLTCYVPLHCRWRSIPLWSLLAWLFTCNVIQGINSAIWSGNSSFKIPVWCDIASVLLYGAQLALPAACLCLSCDLRPRQQEPGVGKGPRLSVLSCVLCFVAPTIYMAMHIIVQDHRFDITENFGCTASVYASAPALVLVWLPPTMLCIATLVVASFVIYSSLRSPCWDSVEDFNLDCLRPLLTSMSISLFFFVSNVCSLYAGNKTNGALSSWTSWKAVHTQLSMAEVVSQTDRTTLVAIELAWWIIPASTFSLIAMSCVFGSREDVSDSCRVFLSRLRRLLSTGKSRQSSSGMIVNLRPHITLKSTDSLPTTSVHKYIRTGSLHEGPFARARPAPISIPAMPPATPPSSTTSDESDVTFAQSTRSYVDSPIGRAVLGLPAASPPLPRPARAAPLPGYDAALEALSAQIAKAQTDVVPGCSAPSPASILSAAWPRPPTCVPASPASPQSTPRSPSRPPSRQPPGILSRQMSAQSTASTNFSLSAYSEGTEHSLQDSPTLPQFPSRVQQESGIPDRPSPVHPRQRRSQESLLVQVQNAGLCHVRYEDEPRSPSFLSLR</sequence>
<keyword evidence="6" id="KW-0297">G-protein coupled receptor</keyword>
<dbReference type="InterPro" id="IPR001499">
    <property type="entry name" value="GPCR_STE3"/>
</dbReference>
<keyword evidence="9" id="KW-0807">Transducer</keyword>
<gene>
    <name evidence="12" type="primary">STE3.4</name>
    <name evidence="12" type="ORF">WOLCODRAFT_192018</name>
</gene>
<evidence type="ECO:0000256" key="1">
    <source>
        <dbReference type="ARBA" id="ARBA00004141"/>
    </source>
</evidence>
<name>A0A2H3JM12_WOLCO</name>
<feature type="transmembrane region" description="Helical" evidence="11">
    <location>
        <begin position="194"/>
        <end position="215"/>
    </location>
</feature>
<feature type="transmembrane region" description="Helical" evidence="11">
    <location>
        <begin position="60"/>
        <end position="85"/>
    </location>
</feature>
<feature type="transmembrane region" description="Helical" evidence="11">
    <location>
        <begin position="146"/>
        <end position="173"/>
    </location>
</feature>
<comment type="subcellular location">
    <subcellularLocation>
        <location evidence="1">Membrane</location>
        <topology evidence="1">Multi-pass membrane protein</topology>
    </subcellularLocation>
</comment>
<dbReference type="Proteomes" id="UP000218811">
    <property type="component" value="Unassembled WGS sequence"/>
</dbReference>
<evidence type="ECO:0000256" key="5">
    <source>
        <dbReference type="ARBA" id="ARBA00022989"/>
    </source>
</evidence>
<dbReference type="GO" id="GO:0000750">
    <property type="term" value="P:pheromone-dependent signal transduction involved in conjugation with cellular fusion"/>
    <property type="evidence" value="ECO:0007669"/>
    <property type="project" value="TreeGrafter"/>
</dbReference>
<keyword evidence="4 11" id="KW-0812">Transmembrane</keyword>
<organism evidence="12 13">
    <name type="scientific">Wolfiporia cocos (strain MD-104)</name>
    <name type="common">Brown rot fungus</name>
    <dbReference type="NCBI Taxonomy" id="742152"/>
    <lineage>
        <taxon>Eukaryota</taxon>
        <taxon>Fungi</taxon>
        <taxon>Dikarya</taxon>
        <taxon>Basidiomycota</taxon>
        <taxon>Agaricomycotina</taxon>
        <taxon>Agaricomycetes</taxon>
        <taxon>Polyporales</taxon>
        <taxon>Phaeolaceae</taxon>
        <taxon>Wolfiporia</taxon>
    </lineage>
</organism>
<evidence type="ECO:0000313" key="13">
    <source>
        <dbReference type="Proteomes" id="UP000218811"/>
    </source>
</evidence>
<evidence type="ECO:0000256" key="7">
    <source>
        <dbReference type="ARBA" id="ARBA00023136"/>
    </source>
</evidence>
<feature type="transmembrane region" description="Helical" evidence="11">
    <location>
        <begin position="6"/>
        <end position="22"/>
    </location>
</feature>
<keyword evidence="3" id="KW-0589">Pheromone response</keyword>
<dbReference type="AlphaFoldDB" id="A0A2H3JM12"/>
<comment type="similarity">
    <text evidence="2">Belongs to the G-protein coupled receptor 4 family.</text>
</comment>
<keyword evidence="7 11" id="KW-0472">Membrane</keyword>
<proteinExistence type="inferred from homology"/>
<feature type="region of interest" description="Disordered" evidence="10">
    <location>
        <begin position="452"/>
        <end position="541"/>
    </location>
</feature>
<evidence type="ECO:0000256" key="2">
    <source>
        <dbReference type="ARBA" id="ARBA00011085"/>
    </source>
</evidence>
<keyword evidence="13" id="KW-1185">Reference proteome</keyword>
<dbReference type="GO" id="GO:0005886">
    <property type="term" value="C:plasma membrane"/>
    <property type="evidence" value="ECO:0007669"/>
    <property type="project" value="TreeGrafter"/>
</dbReference>
<evidence type="ECO:0000256" key="10">
    <source>
        <dbReference type="SAM" id="MobiDB-lite"/>
    </source>
</evidence>
<evidence type="ECO:0000256" key="6">
    <source>
        <dbReference type="ARBA" id="ARBA00023040"/>
    </source>
</evidence>
<keyword evidence="5 11" id="KW-1133">Transmembrane helix</keyword>
<evidence type="ECO:0000313" key="12">
    <source>
        <dbReference type="EMBL" id="PCH42921.1"/>
    </source>
</evidence>
<dbReference type="PRINTS" id="PR00899">
    <property type="entry name" value="GPCRSTE3"/>
</dbReference>
<feature type="compositionally biased region" description="Polar residues" evidence="10">
    <location>
        <begin position="507"/>
        <end position="523"/>
    </location>
</feature>
<evidence type="ECO:0000256" key="9">
    <source>
        <dbReference type="ARBA" id="ARBA00023224"/>
    </source>
</evidence>
<feature type="compositionally biased region" description="Low complexity" evidence="10">
    <location>
        <begin position="454"/>
        <end position="466"/>
    </location>
</feature>
<dbReference type="OrthoDB" id="2874149at2759"/>
<evidence type="ECO:0000256" key="11">
    <source>
        <dbReference type="SAM" id="Phobius"/>
    </source>
</evidence>
<accession>A0A2H3JM12</accession>
<evidence type="ECO:0000256" key="4">
    <source>
        <dbReference type="ARBA" id="ARBA00022692"/>
    </source>
</evidence>
<dbReference type="STRING" id="742152.A0A2H3JM12"/>
<evidence type="ECO:0000256" key="8">
    <source>
        <dbReference type="ARBA" id="ARBA00023170"/>
    </source>
</evidence>
<keyword evidence="8 12" id="KW-0675">Receptor</keyword>
<dbReference type="PANTHER" id="PTHR28097">
    <property type="entry name" value="PHEROMONE A FACTOR RECEPTOR"/>
    <property type="match status" value="1"/>
</dbReference>
<dbReference type="Pfam" id="PF02076">
    <property type="entry name" value="STE3"/>
    <property type="match status" value="1"/>
</dbReference>
<dbReference type="PANTHER" id="PTHR28097:SF1">
    <property type="entry name" value="PHEROMONE A FACTOR RECEPTOR"/>
    <property type="match status" value="1"/>
</dbReference>
<reference evidence="12 13" key="1">
    <citation type="journal article" date="2012" name="Science">
        <title>The Paleozoic origin of enzymatic lignin decomposition reconstructed from 31 fungal genomes.</title>
        <authorList>
            <person name="Floudas D."/>
            <person name="Binder M."/>
            <person name="Riley R."/>
            <person name="Barry K."/>
            <person name="Blanchette R.A."/>
            <person name="Henrissat B."/>
            <person name="Martinez A.T."/>
            <person name="Otillar R."/>
            <person name="Spatafora J.W."/>
            <person name="Yadav J.S."/>
            <person name="Aerts A."/>
            <person name="Benoit I."/>
            <person name="Boyd A."/>
            <person name="Carlson A."/>
            <person name="Copeland A."/>
            <person name="Coutinho P.M."/>
            <person name="de Vries R.P."/>
            <person name="Ferreira P."/>
            <person name="Findley K."/>
            <person name="Foster B."/>
            <person name="Gaskell J."/>
            <person name="Glotzer D."/>
            <person name="Gorecki P."/>
            <person name="Heitman J."/>
            <person name="Hesse C."/>
            <person name="Hori C."/>
            <person name="Igarashi K."/>
            <person name="Jurgens J.A."/>
            <person name="Kallen N."/>
            <person name="Kersten P."/>
            <person name="Kohler A."/>
            <person name="Kuees U."/>
            <person name="Kumar T.K.A."/>
            <person name="Kuo A."/>
            <person name="LaButti K."/>
            <person name="Larrondo L.F."/>
            <person name="Lindquist E."/>
            <person name="Ling A."/>
            <person name="Lombard V."/>
            <person name="Lucas S."/>
            <person name="Lundell T."/>
            <person name="Martin R."/>
            <person name="McLaughlin D.J."/>
            <person name="Morgenstern I."/>
            <person name="Morin E."/>
            <person name="Murat C."/>
            <person name="Nagy L.G."/>
            <person name="Nolan M."/>
            <person name="Ohm R.A."/>
            <person name="Patyshakuliyeva A."/>
            <person name="Rokas A."/>
            <person name="Ruiz-Duenas F.J."/>
            <person name="Sabat G."/>
            <person name="Salamov A."/>
            <person name="Samejima M."/>
            <person name="Schmutz J."/>
            <person name="Slot J.C."/>
            <person name="St John F."/>
            <person name="Stenlid J."/>
            <person name="Sun H."/>
            <person name="Sun S."/>
            <person name="Syed K."/>
            <person name="Tsang A."/>
            <person name="Wiebenga A."/>
            <person name="Young D."/>
            <person name="Pisabarro A."/>
            <person name="Eastwood D.C."/>
            <person name="Martin F."/>
            <person name="Cullen D."/>
            <person name="Grigoriev I.V."/>
            <person name="Hibbett D.S."/>
        </authorList>
    </citation>
    <scope>NUCLEOTIDE SEQUENCE [LARGE SCALE GENOMIC DNA]</scope>
    <source>
        <strain evidence="12 13">MD-104</strain>
    </source>
</reference>